<feature type="compositionally biased region" description="Low complexity" evidence="11">
    <location>
        <begin position="255"/>
        <end position="291"/>
    </location>
</feature>
<keyword evidence="5" id="KW-1000">Mitochondrion outer membrane</keyword>
<gene>
    <name evidence="14" type="ORF">PPL_00766</name>
</gene>
<dbReference type="GO" id="GO:0055085">
    <property type="term" value="P:transmembrane transport"/>
    <property type="evidence" value="ECO:0007669"/>
    <property type="project" value="InterPro"/>
</dbReference>
<dbReference type="InParanoid" id="D3AXD5"/>
<evidence type="ECO:0000256" key="7">
    <source>
        <dbReference type="ARBA" id="ARBA00023055"/>
    </source>
</evidence>
<feature type="transmembrane region" description="Helical" evidence="12">
    <location>
        <begin position="608"/>
        <end position="630"/>
    </location>
</feature>
<keyword evidence="15" id="KW-1185">Reference proteome</keyword>
<sequence>MSFKLTWGPFDESFYETIKKGLNQTLNSGPPIPNIVDKLLVHEFCLGDKPPALELLQVADASKEKFKFIFHVSYQGNGLLELRTRVQANPVFLGTSITPSRTERKLLRHMNMGSAMNPHIMPLSIVITDIVFDGELEFSFINNKSIQAFFATDPLRQVNIKTSFDEFPAAANFVKKLVEEQLRNFIMKDFPQIVGAITVPSPASPSPPSPPQQSINSISINNAFFSQHNSNSSNIASSISPQSFLNNIPLASASSSASNSLNSSPSNSSPFLNSNNSSSSRLDSSSSFFNLPDENQQIHHHHHQHIQHQQSNKQQQQKSLKKKSQQHGLLFNEKQKHHPSSVTKESQRMELYIDIQIDNNVTSYHCGLIIAWLNTAPEAIFFLTALSSSNVRFAVGAVSGSSIVVCTIALGFCIWIGSKNRKGGLIQLQPPVKRQCLILLISLVIPLSLAVVGYNMIFGFAGVGFYLLFVVNSLFNRLPDVEKEDDLEAADEDKAEDEHDEPVSKGVMMLVIGGALICFFSKPFIGSIVELASTFNVNPILLAFFLAPIASEMPEILESISLSRKGNSQSINIAYSNLIGGTISKTTLLMGIFSFYGSINQFEWESPTYSLCLALVIICSMLAGAIGYFFNKLQQYHGGLLFGVFVITGIIQYYYNVNMMISTISNLHTLNDPRCENCHSGSGKRSKHSIPCTSRQCINWFNCPSHHPSHIPQIARAIKEIERTATTQQDTDNETDSEIEEQPLIEEQQQHHVVHNLNNTNNQIVRGLQSSPPPPADDDLHVTEILETIPPLDNVNVDQQDNNNNNNKEERSVTISLDLRQNERQPIKLKDIKEALKRKIEEIDYHILEHKIPEMDYQLEVG</sequence>
<dbReference type="InterPro" id="IPR044880">
    <property type="entry name" value="NCX_ion-bd_dom_sf"/>
</dbReference>
<dbReference type="Gene3D" id="1.20.1420.30">
    <property type="entry name" value="NCX, central ion-binding region"/>
    <property type="match status" value="1"/>
</dbReference>
<evidence type="ECO:0000256" key="4">
    <source>
        <dbReference type="ARBA" id="ARBA00022692"/>
    </source>
</evidence>
<evidence type="ECO:0000256" key="3">
    <source>
        <dbReference type="ARBA" id="ARBA00022452"/>
    </source>
</evidence>
<dbReference type="GeneID" id="31356297"/>
<dbReference type="PANTHER" id="PTHR28185">
    <property type="entry name" value="MITOCHONDRIAL DISTRIBUTION AND MORPHOLOGY PROTEIN 34"/>
    <property type="match status" value="1"/>
</dbReference>
<evidence type="ECO:0000256" key="5">
    <source>
        <dbReference type="ARBA" id="ARBA00022787"/>
    </source>
</evidence>
<keyword evidence="4 12" id="KW-0812">Transmembrane</keyword>
<evidence type="ECO:0000256" key="2">
    <source>
        <dbReference type="ARBA" id="ARBA00022448"/>
    </source>
</evidence>
<organism evidence="14 15">
    <name type="scientific">Heterostelium pallidum (strain ATCC 26659 / Pp 5 / PN500)</name>
    <name type="common">Cellular slime mold</name>
    <name type="synonym">Polysphondylium pallidum</name>
    <dbReference type="NCBI Taxonomy" id="670386"/>
    <lineage>
        <taxon>Eukaryota</taxon>
        <taxon>Amoebozoa</taxon>
        <taxon>Evosea</taxon>
        <taxon>Eumycetozoa</taxon>
        <taxon>Dictyostelia</taxon>
        <taxon>Acytosteliales</taxon>
        <taxon>Acytosteliaceae</taxon>
        <taxon>Heterostelium</taxon>
    </lineage>
</organism>
<evidence type="ECO:0000313" key="14">
    <source>
        <dbReference type="EMBL" id="EFA86204.1"/>
    </source>
</evidence>
<name>D3AXD5_HETP5</name>
<feature type="region of interest" description="Disordered" evidence="11">
    <location>
        <begin position="255"/>
        <end position="325"/>
    </location>
</feature>
<evidence type="ECO:0000256" key="11">
    <source>
        <dbReference type="SAM" id="MobiDB-lite"/>
    </source>
</evidence>
<dbReference type="Proteomes" id="UP000001396">
    <property type="component" value="Unassembled WGS sequence"/>
</dbReference>
<feature type="domain" description="SMP-LTD" evidence="13">
    <location>
        <begin position="1"/>
        <end position="210"/>
    </location>
</feature>
<comment type="subcellular location">
    <subcellularLocation>
        <location evidence="1">Membrane</location>
        <topology evidence="1">Multi-pass membrane protein</topology>
    </subcellularLocation>
</comment>
<dbReference type="GO" id="GO:0008289">
    <property type="term" value="F:lipid binding"/>
    <property type="evidence" value="ECO:0007669"/>
    <property type="project" value="UniProtKB-KW"/>
</dbReference>
<keyword evidence="10 12" id="KW-0472">Membrane</keyword>
<keyword evidence="7" id="KW-0445">Lipid transport</keyword>
<dbReference type="PANTHER" id="PTHR28185:SF1">
    <property type="entry name" value="MITOCHONDRIAL DISTRIBUTION AND MORPHOLOGY PROTEIN 34"/>
    <property type="match status" value="1"/>
</dbReference>
<dbReference type="GO" id="GO:0007005">
    <property type="term" value="P:mitochondrion organization"/>
    <property type="evidence" value="ECO:0007669"/>
    <property type="project" value="InterPro"/>
</dbReference>
<feature type="transmembrane region" description="Helical" evidence="12">
    <location>
        <begin position="437"/>
        <end position="469"/>
    </location>
</feature>
<dbReference type="AlphaFoldDB" id="D3AXD5"/>
<feature type="compositionally biased region" description="Low complexity" evidence="11">
    <location>
        <begin position="307"/>
        <end position="318"/>
    </location>
</feature>
<dbReference type="InterPro" id="IPR004837">
    <property type="entry name" value="NaCa_Exmemb"/>
</dbReference>
<evidence type="ECO:0000256" key="8">
    <source>
        <dbReference type="ARBA" id="ARBA00023121"/>
    </source>
</evidence>
<dbReference type="PROSITE" id="PS51847">
    <property type="entry name" value="SMP"/>
    <property type="match status" value="1"/>
</dbReference>
<dbReference type="GO" id="GO:0015914">
    <property type="term" value="P:phospholipid transport"/>
    <property type="evidence" value="ECO:0007669"/>
    <property type="project" value="TreeGrafter"/>
</dbReference>
<accession>D3AXD5</accession>
<feature type="transmembrane region" description="Helical" evidence="12">
    <location>
        <begin position="506"/>
        <end position="525"/>
    </location>
</feature>
<dbReference type="EMBL" id="ADBJ01000003">
    <property type="protein sequence ID" value="EFA86204.1"/>
    <property type="molecule type" value="Genomic_DNA"/>
</dbReference>
<keyword evidence="6 12" id="KW-1133">Transmembrane helix</keyword>
<dbReference type="RefSeq" id="XP_020438309.1">
    <property type="nucleotide sequence ID" value="XM_020571786.1"/>
</dbReference>
<evidence type="ECO:0000256" key="1">
    <source>
        <dbReference type="ARBA" id="ARBA00004141"/>
    </source>
</evidence>
<evidence type="ECO:0000259" key="13">
    <source>
        <dbReference type="PROSITE" id="PS51847"/>
    </source>
</evidence>
<dbReference type="Pfam" id="PF01699">
    <property type="entry name" value="Na_Ca_ex"/>
    <property type="match status" value="2"/>
</dbReference>
<dbReference type="InterPro" id="IPR031468">
    <property type="entry name" value="SMP_LBD"/>
</dbReference>
<protein>
    <recommendedName>
        <fullName evidence="13">SMP-LTD domain-containing protein</fullName>
    </recommendedName>
</protein>
<evidence type="ECO:0000256" key="6">
    <source>
        <dbReference type="ARBA" id="ARBA00022989"/>
    </source>
</evidence>
<feature type="transmembrane region" description="Helical" evidence="12">
    <location>
        <begin position="393"/>
        <end position="416"/>
    </location>
</feature>
<dbReference type="GO" id="GO:1990456">
    <property type="term" value="P:mitochondrion-endoplasmic reticulum membrane tethering"/>
    <property type="evidence" value="ECO:0007669"/>
    <property type="project" value="TreeGrafter"/>
</dbReference>
<dbReference type="GO" id="GO:0032865">
    <property type="term" value="C:ERMES complex"/>
    <property type="evidence" value="ECO:0007669"/>
    <property type="project" value="InterPro"/>
</dbReference>
<feature type="transmembrane region" description="Helical" evidence="12">
    <location>
        <begin position="636"/>
        <end position="655"/>
    </location>
</feature>
<reference evidence="14 15" key="1">
    <citation type="journal article" date="2011" name="Genome Res.">
        <title>Phylogeny-wide analysis of social amoeba genomes highlights ancient origins for complex intercellular communication.</title>
        <authorList>
            <person name="Heidel A.J."/>
            <person name="Lawal H.M."/>
            <person name="Felder M."/>
            <person name="Schilde C."/>
            <person name="Helps N.R."/>
            <person name="Tunggal B."/>
            <person name="Rivero F."/>
            <person name="John U."/>
            <person name="Schleicher M."/>
            <person name="Eichinger L."/>
            <person name="Platzer M."/>
            <person name="Noegel A.A."/>
            <person name="Schaap P."/>
            <person name="Gloeckner G."/>
        </authorList>
    </citation>
    <scope>NUCLEOTIDE SEQUENCE [LARGE SCALE GENOMIC DNA]</scope>
    <source>
        <strain evidence="15">ATCC 26659 / Pp 5 / PN500</strain>
    </source>
</reference>
<keyword evidence="9" id="KW-0496">Mitochondrion</keyword>
<comment type="caution">
    <text evidence="14">The sequence shown here is derived from an EMBL/GenBank/DDBJ whole genome shotgun (WGS) entry which is preliminary data.</text>
</comment>
<keyword evidence="3" id="KW-1134">Transmembrane beta strand</keyword>
<keyword evidence="8" id="KW-0446">Lipid-binding</keyword>
<keyword evidence="2" id="KW-0813">Transport</keyword>
<feature type="transmembrane region" description="Helical" evidence="12">
    <location>
        <begin position="573"/>
        <end position="596"/>
    </location>
</feature>
<proteinExistence type="predicted"/>
<evidence type="ECO:0000256" key="9">
    <source>
        <dbReference type="ARBA" id="ARBA00023128"/>
    </source>
</evidence>
<evidence type="ECO:0000313" key="15">
    <source>
        <dbReference type="Proteomes" id="UP000001396"/>
    </source>
</evidence>
<dbReference type="CDD" id="cd21673">
    <property type="entry name" value="SMP_Mdm34"/>
    <property type="match status" value="1"/>
</dbReference>
<feature type="region of interest" description="Disordered" evidence="11">
    <location>
        <begin position="791"/>
        <end position="813"/>
    </location>
</feature>
<dbReference type="InterPro" id="IPR058825">
    <property type="entry name" value="MDM34_N"/>
</dbReference>
<evidence type="ECO:0000256" key="12">
    <source>
        <dbReference type="SAM" id="Phobius"/>
    </source>
</evidence>
<evidence type="ECO:0000256" key="10">
    <source>
        <dbReference type="ARBA" id="ARBA00023136"/>
    </source>
</evidence>
<feature type="compositionally biased region" description="Low complexity" evidence="11">
    <location>
        <begin position="793"/>
        <end position="806"/>
    </location>
</feature>
<dbReference type="Pfam" id="PF26545">
    <property type="entry name" value="Mdm34_N"/>
    <property type="match status" value="1"/>
</dbReference>
<dbReference type="InterPro" id="IPR027536">
    <property type="entry name" value="MDM34"/>
</dbReference>